<gene>
    <name evidence="3" type="ORF">GCM10023258_18760</name>
</gene>
<protein>
    <recommendedName>
        <fullName evidence="2">DUF559 domain-containing protein</fullName>
    </recommendedName>
</protein>
<organism evidence="3 4">
    <name type="scientific">Terrabacter aeriphilus</name>
    <dbReference type="NCBI Taxonomy" id="515662"/>
    <lineage>
        <taxon>Bacteria</taxon>
        <taxon>Bacillati</taxon>
        <taxon>Actinomycetota</taxon>
        <taxon>Actinomycetes</taxon>
        <taxon>Micrococcales</taxon>
        <taxon>Intrasporangiaceae</taxon>
        <taxon>Terrabacter</taxon>
    </lineage>
</organism>
<dbReference type="SUPFAM" id="SSF52980">
    <property type="entry name" value="Restriction endonuclease-like"/>
    <property type="match status" value="1"/>
</dbReference>
<dbReference type="InterPro" id="IPR011335">
    <property type="entry name" value="Restrct_endonuc-II-like"/>
</dbReference>
<evidence type="ECO:0000256" key="1">
    <source>
        <dbReference type="SAM" id="MobiDB-lite"/>
    </source>
</evidence>
<proteinExistence type="predicted"/>
<dbReference type="Gene3D" id="3.40.960.10">
    <property type="entry name" value="VSR Endonuclease"/>
    <property type="match status" value="1"/>
</dbReference>
<feature type="region of interest" description="Disordered" evidence="1">
    <location>
        <begin position="325"/>
        <end position="345"/>
    </location>
</feature>
<dbReference type="Pfam" id="PF04480">
    <property type="entry name" value="DUF559"/>
    <property type="match status" value="1"/>
</dbReference>
<reference evidence="4" key="1">
    <citation type="journal article" date="2019" name="Int. J. Syst. Evol. Microbiol.">
        <title>The Global Catalogue of Microorganisms (GCM) 10K type strain sequencing project: providing services to taxonomists for standard genome sequencing and annotation.</title>
        <authorList>
            <consortium name="The Broad Institute Genomics Platform"/>
            <consortium name="The Broad Institute Genome Sequencing Center for Infectious Disease"/>
            <person name="Wu L."/>
            <person name="Ma J."/>
        </authorList>
    </citation>
    <scope>NUCLEOTIDE SEQUENCE [LARGE SCALE GENOMIC DNA]</scope>
    <source>
        <strain evidence="4">JCM 17687</strain>
    </source>
</reference>
<evidence type="ECO:0000313" key="4">
    <source>
        <dbReference type="Proteomes" id="UP001500427"/>
    </source>
</evidence>
<accession>A0ABP9JC59</accession>
<evidence type="ECO:0000259" key="2">
    <source>
        <dbReference type="Pfam" id="PF04480"/>
    </source>
</evidence>
<dbReference type="InterPro" id="IPR007569">
    <property type="entry name" value="DUF559"/>
</dbReference>
<feature type="domain" description="DUF559" evidence="2">
    <location>
        <begin position="244"/>
        <end position="305"/>
    </location>
</feature>
<dbReference type="EMBL" id="BAABIW010000014">
    <property type="protein sequence ID" value="GAA5025675.1"/>
    <property type="molecule type" value="Genomic_DNA"/>
</dbReference>
<sequence>MEKSGRRATVFATLGVMTTRRRPRRGRTTADVVAALTRLGGTCSWRELRRAVPWRLIGPAVEAGAVRRVGHGTYALPAADDGRVAALRMTGVASHRTAALHWGWKVKTVPRLPDVTVPARRKSRPSTRGSATVHRRTLDPGDVVDGWVTSPVRTVIDCCLDLPFDEALSVVDSALRSGLPRRALVAAAGSLGPRLRARALAVVRQGSARAANPFESVLRAIALGVGTAWDPQHRIRYDDLYARVDLADPDLRIVLEAESFEFHAERAAFGRDCERYDELTSRGWLVLRFTWEQVMLRRDWVARVVERTVRRRTAELAAGEGRLTQPHDDVCRPAGSAGRHTCSGR</sequence>
<name>A0ABP9JC59_9MICO</name>
<keyword evidence="4" id="KW-1185">Reference proteome</keyword>
<dbReference type="Proteomes" id="UP001500427">
    <property type="component" value="Unassembled WGS sequence"/>
</dbReference>
<comment type="caution">
    <text evidence="3">The sequence shown here is derived from an EMBL/GenBank/DDBJ whole genome shotgun (WGS) entry which is preliminary data.</text>
</comment>
<evidence type="ECO:0000313" key="3">
    <source>
        <dbReference type="EMBL" id="GAA5025675.1"/>
    </source>
</evidence>